<dbReference type="Proteomes" id="UP001157502">
    <property type="component" value="Chromosome 7"/>
</dbReference>
<name>A0ACC2H0J1_DALPE</name>
<protein>
    <submittedName>
        <fullName evidence="1">Uncharacterized protein</fullName>
    </submittedName>
</protein>
<proteinExistence type="predicted"/>
<accession>A0ACC2H0J1</accession>
<gene>
    <name evidence="1" type="ORF">DPEC_G00088420</name>
</gene>
<keyword evidence="2" id="KW-1185">Reference proteome</keyword>
<evidence type="ECO:0000313" key="1">
    <source>
        <dbReference type="EMBL" id="KAJ8009393.1"/>
    </source>
</evidence>
<comment type="caution">
    <text evidence="1">The sequence shown here is derived from an EMBL/GenBank/DDBJ whole genome shotgun (WGS) entry which is preliminary data.</text>
</comment>
<organism evidence="1 2">
    <name type="scientific">Dallia pectoralis</name>
    <name type="common">Alaska blackfish</name>
    <dbReference type="NCBI Taxonomy" id="75939"/>
    <lineage>
        <taxon>Eukaryota</taxon>
        <taxon>Metazoa</taxon>
        <taxon>Chordata</taxon>
        <taxon>Craniata</taxon>
        <taxon>Vertebrata</taxon>
        <taxon>Euteleostomi</taxon>
        <taxon>Actinopterygii</taxon>
        <taxon>Neopterygii</taxon>
        <taxon>Teleostei</taxon>
        <taxon>Protacanthopterygii</taxon>
        <taxon>Esociformes</taxon>
        <taxon>Umbridae</taxon>
        <taxon>Dallia</taxon>
    </lineage>
</organism>
<sequence>MEPDDETVLDLLPSQRSGWSPASQFSRSHVERLESASQQADSAARNTALPVTSDLSPLALQLLNGLLRTGCVGVGRPRHGLNEAEHVSFGHFRVPQQPTLAGVSGFSIVKGKPRAAVTSLHCLFGEESYKRRKRS</sequence>
<reference evidence="1" key="1">
    <citation type="submission" date="2021-05" db="EMBL/GenBank/DDBJ databases">
        <authorList>
            <person name="Pan Q."/>
            <person name="Jouanno E."/>
            <person name="Zahm M."/>
            <person name="Klopp C."/>
            <person name="Cabau C."/>
            <person name="Louis A."/>
            <person name="Berthelot C."/>
            <person name="Parey E."/>
            <person name="Roest Crollius H."/>
            <person name="Montfort J."/>
            <person name="Robinson-Rechavi M."/>
            <person name="Bouchez O."/>
            <person name="Lampietro C."/>
            <person name="Lopez Roques C."/>
            <person name="Donnadieu C."/>
            <person name="Postlethwait J."/>
            <person name="Bobe J."/>
            <person name="Dillon D."/>
            <person name="Chandos A."/>
            <person name="von Hippel F."/>
            <person name="Guiguen Y."/>
        </authorList>
    </citation>
    <scope>NUCLEOTIDE SEQUENCE</scope>
    <source>
        <strain evidence="1">YG-Jan2019</strain>
    </source>
</reference>
<evidence type="ECO:0000313" key="2">
    <source>
        <dbReference type="Proteomes" id="UP001157502"/>
    </source>
</evidence>
<dbReference type="EMBL" id="CM055734">
    <property type="protein sequence ID" value="KAJ8009393.1"/>
    <property type="molecule type" value="Genomic_DNA"/>
</dbReference>